<comment type="caution">
    <text evidence="2">The sequence shown here is derived from an EMBL/GenBank/DDBJ whole genome shotgun (WGS) entry which is preliminary data.</text>
</comment>
<dbReference type="EMBL" id="JAINUF010000021">
    <property type="protein sequence ID" value="KAJ8334790.1"/>
    <property type="molecule type" value="Genomic_DNA"/>
</dbReference>
<gene>
    <name evidence="2" type="ORF">SKAU_G00404290</name>
</gene>
<feature type="compositionally biased region" description="Basic and acidic residues" evidence="1">
    <location>
        <begin position="1"/>
        <end position="10"/>
    </location>
</feature>
<evidence type="ECO:0000313" key="2">
    <source>
        <dbReference type="EMBL" id="KAJ8334790.1"/>
    </source>
</evidence>
<evidence type="ECO:0000313" key="3">
    <source>
        <dbReference type="Proteomes" id="UP001152622"/>
    </source>
</evidence>
<protein>
    <submittedName>
        <fullName evidence="2">Uncharacterized protein</fullName>
    </submittedName>
</protein>
<organism evidence="2 3">
    <name type="scientific">Synaphobranchus kaupii</name>
    <name type="common">Kaup's arrowtooth eel</name>
    <dbReference type="NCBI Taxonomy" id="118154"/>
    <lineage>
        <taxon>Eukaryota</taxon>
        <taxon>Metazoa</taxon>
        <taxon>Chordata</taxon>
        <taxon>Craniata</taxon>
        <taxon>Vertebrata</taxon>
        <taxon>Euteleostomi</taxon>
        <taxon>Actinopterygii</taxon>
        <taxon>Neopterygii</taxon>
        <taxon>Teleostei</taxon>
        <taxon>Anguilliformes</taxon>
        <taxon>Synaphobranchidae</taxon>
        <taxon>Synaphobranchus</taxon>
    </lineage>
</organism>
<proteinExistence type="predicted"/>
<name>A0A9Q1E9Q9_SYNKA</name>
<evidence type="ECO:0000256" key="1">
    <source>
        <dbReference type="SAM" id="MobiDB-lite"/>
    </source>
</evidence>
<dbReference type="Proteomes" id="UP001152622">
    <property type="component" value="Chromosome 21"/>
</dbReference>
<accession>A0A9Q1E9Q9</accession>
<reference evidence="2" key="1">
    <citation type="journal article" date="2023" name="Science">
        <title>Genome structures resolve the early diversification of teleost fishes.</title>
        <authorList>
            <person name="Parey E."/>
            <person name="Louis A."/>
            <person name="Montfort J."/>
            <person name="Bouchez O."/>
            <person name="Roques C."/>
            <person name="Iampietro C."/>
            <person name="Lluch J."/>
            <person name="Castinel A."/>
            <person name="Donnadieu C."/>
            <person name="Desvignes T."/>
            <person name="Floi Bucao C."/>
            <person name="Jouanno E."/>
            <person name="Wen M."/>
            <person name="Mejri S."/>
            <person name="Dirks R."/>
            <person name="Jansen H."/>
            <person name="Henkel C."/>
            <person name="Chen W.J."/>
            <person name="Zahm M."/>
            <person name="Cabau C."/>
            <person name="Klopp C."/>
            <person name="Thompson A.W."/>
            <person name="Robinson-Rechavi M."/>
            <person name="Braasch I."/>
            <person name="Lecointre G."/>
            <person name="Bobe J."/>
            <person name="Postlethwait J.H."/>
            <person name="Berthelot C."/>
            <person name="Roest Crollius H."/>
            <person name="Guiguen Y."/>
        </authorList>
    </citation>
    <scope>NUCLEOTIDE SEQUENCE</scope>
    <source>
        <strain evidence="2">WJC10195</strain>
    </source>
</reference>
<sequence>MFQWLQRDEAGGPPSQRTPAIFSLPRSSPPPPPCREPQHRAAVDKTPSNRKTPVALPSTFSRYVICPGHQHWVQVSGVSLAQPDRVNLHRIRRAIHTPSVVWGESTLCCETGCG</sequence>
<keyword evidence="3" id="KW-1185">Reference proteome</keyword>
<feature type="region of interest" description="Disordered" evidence="1">
    <location>
        <begin position="1"/>
        <end position="54"/>
    </location>
</feature>
<dbReference type="AlphaFoldDB" id="A0A9Q1E9Q9"/>